<dbReference type="PROSITE" id="PS00583">
    <property type="entry name" value="PFKB_KINASES_1"/>
    <property type="match status" value="1"/>
</dbReference>
<evidence type="ECO:0000313" key="15">
    <source>
        <dbReference type="EMBL" id="MBR7620043.1"/>
    </source>
</evidence>
<dbReference type="GO" id="GO:0005829">
    <property type="term" value="C:cytosol"/>
    <property type="evidence" value="ECO:0007669"/>
    <property type="project" value="TreeGrafter"/>
</dbReference>
<keyword evidence="4 12" id="KW-0808">Transferase</keyword>
<proteinExistence type="inferred from homology"/>
<evidence type="ECO:0000256" key="7">
    <source>
        <dbReference type="ARBA" id="ARBA00022777"/>
    </source>
</evidence>
<dbReference type="InterPro" id="IPR014729">
    <property type="entry name" value="Rossmann-like_a/b/a_fold"/>
</dbReference>
<sequence length="486" mass="50767">MDLSTLQQLLTRLSGARIVCVGDLMVDRFVYGDVTRVSPEAPIPVLARERELVMLGGAGNVARNVAALGGDVALVGLVGGDAEGHEALRLIGDQTGIEGFLVTDPGRPTTLKTRFVSGGQQLLRVDLEASTPAVGDVEQRLVRTVRDVAKGAGAVLISDYGKGVVTDAVIAACREAGCMVIVDSKARSFLRYGEVDVIKPNAAELAYATGLPTSTNAEIEAALIHALSLCEAKAILVTRASKGITLAVRGQPVVHFTTAAREVFDASGAGDTALAALGLALAAGTPVEQAIAFAMLASGVAVGKAGTATVLPEELIEASLTAHMAPAEGKIVTPHRMADEIARWRAKGLRVGFTNGCFDILHRGHVTYLNQARSWCDRLVVGLNSDRSVKALKGEGRPVNDLEGRAMVLAGLGAVDLVVPFDEDTPIKLIEAARPEVLIKGADYSEDQVVGGDLVKSWGGEVRLAQIVDGYSTTAAIARMTAKEPT</sequence>
<dbReference type="HAMAP" id="MF_01603">
    <property type="entry name" value="HldE"/>
    <property type="match status" value="1"/>
</dbReference>
<accession>A0A941HWP3</accession>
<evidence type="ECO:0000259" key="14">
    <source>
        <dbReference type="Pfam" id="PF01467"/>
    </source>
</evidence>
<protein>
    <recommendedName>
        <fullName evidence="12">Bifunctional protein HldE</fullName>
    </recommendedName>
    <domain>
        <recommendedName>
            <fullName evidence="12">D-beta-D-heptose 7-phosphate kinase</fullName>
            <ecNumber evidence="12">2.7.1.167</ecNumber>
        </recommendedName>
        <alternativeName>
            <fullName evidence="12">D-beta-D-heptose 7-phosphotransferase</fullName>
        </alternativeName>
        <alternativeName>
            <fullName evidence="12">D-glycero-beta-D-manno-heptose-7-phosphate kinase</fullName>
        </alternativeName>
    </domain>
    <domain>
        <recommendedName>
            <fullName evidence="12">D-beta-D-heptose 1-phosphate adenylyltransferase</fullName>
            <ecNumber evidence="12">2.7.7.70</ecNumber>
        </recommendedName>
        <alternativeName>
            <fullName evidence="12">D-glycero-beta-D-manno-heptose 1-phosphate adenylyltransferase</fullName>
        </alternativeName>
    </domain>
</protein>
<gene>
    <name evidence="15" type="primary">rfaE2</name>
    <name evidence="12" type="synonym">hldE</name>
    <name evidence="15" type="ORF">JKL49_11650</name>
</gene>
<dbReference type="RefSeq" id="WP_215340773.1">
    <property type="nucleotide sequence ID" value="NZ_JAGSGD010000001.1"/>
</dbReference>
<organism evidence="15 16">
    <name type="scientific">Phenylobacterium glaciei</name>
    <dbReference type="NCBI Taxonomy" id="2803784"/>
    <lineage>
        <taxon>Bacteria</taxon>
        <taxon>Pseudomonadati</taxon>
        <taxon>Pseudomonadota</taxon>
        <taxon>Alphaproteobacteria</taxon>
        <taxon>Caulobacterales</taxon>
        <taxon>Caulobacteraceae</taxon>
        <taxon>Phenylobacterium</taxon>
    </lineage>
</organism>
<dbReference type="EMBL" id="JAGSGD010000001">
    <property type="protein sequence ID" value="MBR7620043.1"/>
    <property type="molecule type" value="Genomic_DNA"/>
</dbReference>
<dbReference type="PANTHER" id="PTHR46969:SF1">
    <property type="entry name" value="BIFUNCTIONAL PROTEIN HLDE"/>
    <property type="match status" value="1"/>
</dbReference>
<dbReference type="GO" id="GO:0016773">
    <property type="term" value="F:phosphotransferase activity, alcohol group as acceptor"/>
    <property type="evidence" value="ECO:0007669"/>
    <property type="project" value="InterPro"/>
</dbReference>
<keyword evidence="16" id="KW-1185">Reference proteome</keyword>
<dbReference type="PANTHER" id="PTHR46969">
    <property type="entry name" value="BIFUNCTIONAL PROTEIN HLDE"/>
    <property type="match status" value="1"/>
</dbReference>
<feature type="binding site" evidence="12">
    <location>
        <begin position="201"/>
        <end position="204"/>
    </location>
    <ligand>
        <name>ATP</name>
        <dbReference type="ChEBI" id="CHEBI:30616"/>
    </ligand>
</feature>
<dbReference type="NCBIfam" id="TIGR00125">
    <property type="entry name" value="cyt_tran_rel"/>
    <property type="match status" value="1"/>
</dbReference>
<dbReference type="InterPro" id="IPR011914">
    <property type="entry name" value="RfaE_dom_II"/>
</dbReference>
<keyword evidence="9 12" id="KW-0511">Multifunctional enzyme</keyword>
<dbReference type="InterPro" id="IPR011611">
    <property type="entry name" value="PfkB_dom"/>
</dbReference>
<evidence type="ECO:0000256" key="5">
    <source>
        <dbReference type="ARBA" id="ARBA00022695"/>
    </source>
</evidence>
<comment type="similarity">
    <text evidence="12">In the C-terminal section; belongs to the cytidylyltransferase family.</text>
</comment>
<dbReference type="Pfam" id="PF00294">
    <property type="entry name" value="PfkB"/>
    <property type="match status" value="1"/>
</dbReference>
<dbReference type="InterPro" id="IPR023030">
    <property type="entry name" value="Bifunc_HldE"/>
</dbReference>
<dbReference type="GO" id="GO:0033786">
    <property type="term" value="F:heptose-1-phosphate adenylyltransferase activity"/>
    <property type="evidence" value="ECO:0007669"/>
    <property type="project" value="UniProtKB-UniRule"/>
</dbReference>
<keyword evidence="7 12" id="KW-0418">Kinase</keyword>
<feature type="region of interest" description="Ribokinase" evidence="12">
    <location>
        <begin position="1"/>
        <end position="325"/>
    </location>
</feature>
<dbReference type="Pfam" id="PF01467">
    <property type="entry name" value="CTP_transf_like"/>
    <property type="match status" value="1"/>
</dbReference>
<dbReference type="Gene3D" id="3.40.1190.20">
    <property type="match status" value="1"/>
</dbReference>
<evidence type="ECO:0000259" key="13">
    <source>
        <dbReference type="Pfam" id="PF00294"/>
    </source>
</evidence>
<comment type="catalytic activity">
    <reaction evidence="12">
        <text>D-glycero-beta-D-manno-heptose 7-phosphate + ATP = D-glycero-beta-D-manno-heptose 1,7-bisphosphate + ADP + H(+)</text>
        <dbReference type="Rhea" id="RHEA:27473"/>
        <dbReference type="ChEBI" id="CHEBI:15378"/>
        <dbReference type="ChEBI" id="CHEBI:30616"/>
        <dbReference type="ChEBI" id="CHEBI:60204"/>
        <dbReference type="ChEBI" id="CHEBI:60208"/>
        <dbReference type="ChEBI" id="CHEBI:456216"/>
        <dbReference type="EC" id="2.7.1.167"/>
    </reaction>
</comment>
<dbReference type="InterPro" id="IPR011913">
    <property type="entry name" value="RfaE_dom_I"/>
</dbReference>
<evidence type="ECO:0000256" key="8">
    <source>
        <dbReference type="ARBA" id="ARBA00022840"/>
    </source>
</evidence>
<evidence type="ECO:0000256" key="6">
    <source>
        <dbReference type="ARBA" id="ARBA00022741"/>
    </source>
</evidence>
<comment type="function">
    <text evidence="1 12">Catalyzes the phosphorylation of D-glycero-D-manno-heptose 7-phosphate at the C-1 position to selectively form D-glycero-beta-D-manno-heptose-1,7-bisphosphate.</text>
</comment>
<dbReference type="CDD" id="cd01172">
    <property type="entry name" value="RfaE_like"/>
    <property type="match status" value="1"/>
</dbReference>
<feature type="active site" evidence="12">
    <location>
        <position position="271"/>
    </location>
</feature>
<comment type="similarity">
    <text evidence="12">In the N-terminal section; belongs to the carbohydrate kinase PfkB family.</text>
</comment>
<dbReference type="EC" id="2.7.1.167" evidence="12"/>
<evidence type="ECO:0000256" key="1">
    <source>
        <dbReference type="ARBA" id="ARBA00002319"/>
    </source>
</evidence>
<keyword evidence="8 12" id="KW-0067">ATP-binding</keyword>
<dbReference type="InterPro" id="IPR004821">
    <property type="entry name" value="Cyt_trans-like"/>
</dbReference>
<keyword evidence="5 12" id="KW-0548">Nucleotidyltransferase</keyword>
<reference evidence="15" key="1">
    <citation type="submission" date="2021-04" db="EMBL/GenBank/DDBJ databases">
        <title>Draft genome assembly of strain Phenylobacterium sp. 20VBR1 using MiniION and Illumina platforms.</title>
        <authorList>
            <person name="Thomas F.A."/>
            <person name="Krishnan K.P."/>
            <person name="Sinha R.K."/>
        </authorList>
    </citation>
    <scope>NUCLEOTIDE SEQUENCE</scope>
    <source>
        <strain evidence="15">20VBR1</strain>
    </source>
</reference>
<evidence type="ECO:0000256" key="9">
    <source>
        <dbReference type="ARBA" id="ARBA00023268"/>
    </source>
</evidence>
<comment type="pathway">
    <text evidence="3">Bacterial outer membrane biogenesis; LPS core biosynthesis.</text>
</comment>
<keyword evidence="6 12" id="KW-0547">Nucleotide-binding</keyword>
<comment type="subunit">
    <text evidence="12">Homodimer.</text>
</comment>
<feature type="domain" description="Carbohydrate kinase PfkB" evidence="13">
    <location>
        <begin position="17"/>
        <end position="313"/>
    </location>
</feature>
<comment type="pathway">
    <text evidence="12">Nucleotide-sugar biosynthesis; ADP-L-glycero-beta-D-manno-heptose biosynthesis; ADP-L-glycero-beta-D-manno-heptose from D-glycero-beta-D-manno-heptose 7-phosphate: step 1/4.</text>
</comment>
<dbReference type="GO" id="GO:0005524">
    <property type="term" value="F:ATP binding"/>
    <property type="evidence" value="ECO:0007669"/>
    <property type="project" value="UniProtKB-UniRule"/>
</dbReference>
<dbReference type="EC" id="2.7.7.70" evidence="12"/>
<evidence type="ECO:0000313" key="16">
    <source>
        <dbReference type="Proteomes" id="UP000622580"/>
    </source>
</evidence>
<comment type="caution">
    <text evidence="15">The sequence shown here is derived from an EMBL/GenBank/DDBJ whole genome shotgun (WGS) entry which is preliminary data.</text>
</comment>
<evidence type="ECO:0000256" key="3">
    <source>
        <dbReference type="ARBA" id="ARBA00004713"/>
    </source>
</evidence>
<dbReference type="GO" id="GO:0033785">
    <property type="term" value="F:heptose 7-phosphate kinase activity"/>
    <property type="evidence" value="ECO:0007669"/>
    <property type="project" value="UniProtKB-UniRule"/>
</dbReference>
<dbReference type="InterPro" id="IPR029056">
    <property type="entry name" value="Ribokinase-like"/>
</dbReference>
<evidence type="ECO:0000256" key="12">
    <source>
        <dbReference type="HAMAP-Rule" id="MF_01603"/>
    </source>
</evidence>
<evidence type="ECO:0000256" key="2">
    <source>
        <dbReference type="ARBA" id="ARBA00003753"/>
    </source>
</evidence>
<feature type="region of interest" description="Cytidylyltransferase" evidence="12">
    <location>
        <begin position="353"/>
        <end position="486"/>
    </location>
</feature>
<feature type="domain" description="Cytidyltransferase-like" evidence="14">
    <location>
        <begin position="353"/>
        <end position="448"/>
    </location>
</feature>
<evidence type="ECO:0000256" key="10">
    <source>
        <dbReference type="ARBA" id="ARBA00023277"/>
    </source>
</evidence>
<dbReference type="Gene3D" id="3.40.50.620">
    <property type="entry name" value="HUPs"/>
    <property type="match status" value="1"/>
</dbReference>
<dbReference type="NCBIfam" id="TIGR02199">
    <property type="entry name" value="rfaE_dom_II"/>
    <property type="match status" value="1"/>
</dbReference>
<keyword evidence="10 12" id="KW-0119">Carbohydrate metabolism</keyword>
<dbReference type="Proteomes" id="UP000622580">
    <property type="component" value="Unassembled WGS sequence"/>
</dbReference>
<dbReference type="InterPro" id="IPR002173">
    <property type="entry name" value="Carboh/pur_kinase_PfkB_CS"/>
</dbReference>
<name>A0A941HWP3_9CAUL</name>
<comment type="function">
    <text evidence="2 12">Catalyzes the ADP transfer from ATP to D-glycero-beta-D-manno-heptose 1-phosphate, yielding ADP-D-glycero-beta-D-manno-heptose.</text>
</comment>
<dbReference type="SUPFAM" id="SSF53613">
    <property type="entry name" value="Ribokinase-like"/>
    <property type="match status" value="1"/>
</dbReference>
<evidence type="ECO:0000256" key="4">
    <source>
        <dbReference type="ARBA" id="ARBA00022679"/>
    </source>
</evidence>
<dbReference type="SUPFAM" id="SSF52374">
    <property type="entry name" value="Nucleotidylyl transferase"/>
    <property type="match status" value="1"/>
</dbReference>
<comment type="pathway">
    <text evidence="12">Nucleotide-sugar biosynthesis; ADP-L-glycero-beta-D-manno-heptose biosynthesis; ADP-L-glycero-beta-D-manno-heptose from D-glycero-beta-D-manno-heptose 7-phosphate: step 3/4.</text>
</comment>
<dbReference type="AlphaFoldDB" id="A0A941HWP3"/>
<evidence type="ECO:0000256" key="11">
    <source>
        <dbReference type="ARBA" id="ARBA00047428"/>
    </source>
</evidence>
<comment type="catalytic activity">
    <reaction evidence="11 12">
        <text>D-glycero-beta-D-manno-heptose 1-phosphate + ATP + H(+) = ADP-D-glycero-beta-D-manno-heptose + diphosphate</text>
        <dbReference type="Rhea" id="RHEA:27465"/>
        <dbReference type="ChEBI" id="CHEBI:15378"/>
        <dbReference type="ChEBI" id="CHEBI:30616"/>
        <dbReference type="ChEBI" id="CHEBI:33019"/>
        <dbReference type="ChEBI" id="CHEBI:59967"/>
        <dbReference type="ChEBI" id="CHEBI:61593"/>
        <dbReference type="EC" id="2.7.7.70"/>
    </reaction>
</comment>